<dbReference type="GO" id="GO:0015074">
    <property type="term" value="P:DNA integration"/>
    <property type="evidence" value="ECO:0007669"/>
    <property type="project" value="UniProtKB-KW"/>
</dbReference>
<gene>
    <name evidence="5" type="ORF">BCF44_13553</name>
</gene>
<evidence type="ECO:0000256" key="3">
    <source>
        <dbReference type="ARBA" id="ARBA00023172"/>
    </source>
</evidence>
<proteinExistence type="predicted"/>
<keyword evidence="6" id="KW-1185">Reference proteome</keyword>
<dbReference type="OrthoDB" id="4326943at2"/>
<feature type="domain" description="Tyr recombinase" evidence="4">
    <location>
        <begin position="236"/>
        <end position="433"/>
    </location>
</feature>
<keyword evidence="1" id="KW-0229">DNA integration</keyword>
<keyword evidence="3" id="KW-0233">DNA recombination</keyword>
<dbReference type="InterPro" id="IPR011010">
    <property type="entry name" value="DNA_brk_join_enz"/>
</dbReference>
<keyword evidence="2" id="KW-0238">DNA-binding</keyword>
<protein>
    <submittedName>
        <fullName evidence="5">Integrase-like protein</fullName>
    </submittedName>
</protein>
<name>A0A3E0GTG1_9PSEU</name>
<dbReference type="Pfam" id="PF00589">
    <property type="entry name" value="Phage_integrase"/>
    <property type="match status" value="1"/>
</dbReference>
<dbReference type="PANTHER" id="PTHR30349">
    <property type="entry name" value="PHAGE INTEGRASE-RELATED"/>
    <property type="match status" value="1"/>
</dbReference>
<dbReference type="EMBL" id="QUNO01000035">
    <property type="protein sequence ID" value="REH26014.1"/>
    <property type="molecule type" value="Genomic_DNA"/>
</dbReference>
<reference evidence="5 6" key="1">
    <citation type="submission" date="2018-08" db="EMBL/GenBank/DDBJ databases">
        <title>Genomic Encyclopedia of Archaeal and Bacterial Type Strains, Phase II (KMG-II): from individual species to whole genera.</title>
        <authorList>
            <person name="Goeker M."/>
        </authorList>
    </citation>
    <scope>NUCLEOTIDE SEQUENCE [LARGE SCALE GENOMIC DNA]</scope>
    <source>
        <strain evidence="5 6">DSM 45791</strain>
    </source>
</reference>
<comment type="caution">
    <text evidence="5">The sequence shown here is derived from an EMBL/GenBank/DDBJ whole genome shotgun (WGS) entry which is preliminary data.</text>
</comment>
<dbReference type="GO" id="GO:0006310">
    <property type="term" value="P:DNA recombination"/>
    <property type="evidence" value="ECO:0007669"/>
    <property type="project" value="UniProtKB-KW"/>
</dbReference>
<evidence type="ECO:0000256" key="2">
    <source>
        <dbReference type="ARBA" id="ARBA00023125"/>
    </source>
</evidence>
<dbReference type="RefSeq" id="WP_116182099.1">
    <property type="nucleotide sequence ID" value="NZ_CP144375.1"/>
</dbReference>
<dbReference type="InterPro" id="IPR013762">
    <property type="entry name" value="Integrase-like_cat_sf"/>
</dbReference>
<dbReference type="PANTHER" id="PTHR30349:SF91">
    <property type="entry name" value="INTA PROTEIN"/>
    <property type="match status" value="1"/>
</dbReference>
<dbReference type="Pfam" id="PF14659">
    <property type="entry name" value="Phage_int_SAM_3"/>
    <property type="match status" value="1"/>
</dbReference>
<evidence type="ECO:0000256" key="1">
    <source>
        <dbReference type="ARBA" id="ARBA00022908"/>
    </source>
</evidence>
<dbReference type="InterPro" id="IPR002104">
    <property type="entry name" value="Integrase_catalytic"/>
</dbReference>
<accession>A0A3E0GTG1</accession>
<dbReference type="CDD" id="cd01189">
    <property type="entry name" value="INT_ICEBs1_C_like"/>
    <property type="match status" value="1"/>
</dbReference>
<dbReference type="Gene3D" id="1.10.443.10">
    <property type="entry name" value="Intergrase catalytic core"/>
    <property type="match status" value="1"/>
</dbReference>
<dbReference type="Gene3D" id="1.10.150.130">
    <property type="match status" value="1"/>
</dbReference>
<dbReference type="InterPro" id="IPR004107">
    <property type="entry name" value="Integrase_SAM-like_N"/>
</dbReference>
<evidence type="ECO:0000313" key="5">
    <source>
        <dbReference type="EMBL" id="REH26014.1"/>
    </source>
</evidence>
<dbReference type="Proteomes" id="UP000256269">
    <property type="component" value="Unassembled WGS sequence"/>
</dbReference>
<sequence length="448" mass="49808">MSPRKKNSRKTIPGSVFQRGNKWAYSFYGSPDPLTGEKPKISKSGFGSDEEAWAAMLEARAEVAAETYVKPSKRTVKDFFDAWLPYVKNTAEAATAANYAAYAKAYVLPWIGKRPMQEITPPVIAALYDKLLTEGKRKNDTNWAMYQLWRVALTAKREVRPRELAEAVGVHITAARRAIRRYEVGRVPDEPTPGLSAKTVKSVHIMLGPAMATAKVWKYISVNPMFGVKPPRVPRGAHNTWTADQVSRFLELASAERLYGLWVLVASTGMRRSELCGLTLSALDLDAASVRMTTTRVVAGGKVSDSGGKSERSRRQIALDQYTVSVLRNHLAQVEDERRAWGRSYQDHGLVFCWEDGRPIYPDTITEQFNRLVDLAGLPRIRLHDVRHSYATIALRAKVHPKIVSTRLGHATVAFTLDQYSADVPDLDQEAAESIGGLFLPAPPDKSA</sequence>
<dbReference type="SUPFAM" id="SSF56349">
    <property type="entry name" value="DNA breaking-rejoining enzymes"/>
    <property type="match status" value="1"/>
</dbReference>
<dbReference type="InterPro" id="IPR010998">
    <property type="entry name" value="Integrase_recombinase_N"/>
</dbReference>
<dbReference type="GO" id="GO:0003677">
    <property type="term" value="F:DNA binding"/>
    <property type="evidence" value="ECO:0007669"/>
    <property type="project" value="UniProtKB-KW"/>
</dbReference>
<dbReference type="PROSITE" id="PS51898">
    <property type="entry name" value="TYR_RECOMBINASE"/>
    <property type="match status" value="1"/>
</dbReference>
<dbReference type="AlphaFoldDB" id="A0A3E0GTG1"/>
<dbReference type="InterPro" id="IPR050090">
    <property type="entry name" value="Tyrosine_recombinase_XerCD"/>
</dbReference>
<evidence type="ECO:0000259" key="4">
    <source>
        <dbReference type="PROSITE" id="PS51898"/>
    </source>
</evidence>
<organism evidence="5 6">
    <name type="scientific">Kutzneria buriramensis</name>
    <dbReference type="NCBI Taxonomy" id="1045776"/>
    <lineage>
        <taxon>Bacteria</taxon>
        <taxon>Bacillati</taxon>
        <taxon>Actinomycetota</taxon>
        <taxon>Actinomycetes</taxon>
        <taxon>Pseudonocardiales</taxon>
        <taxon>Pseudonocardiaceae</taxon>
        <taxon>Kutzneria</taxon>
    </lineage>
</organism>
<evidence type="ECO:0000313" key="6">
    <source>
        <dbReference type="Proteomes" id="UP000256269"/>
    </source>
</evidence>